<accession>A0A8S1J8C4</accession>
<dbReference type="PANTHER" id="PTHR14211">
    <property type="entry name" value="GLIOMA SUPPRESSOR CANDIDATE REGION GENE 2"/>
    <property type="match status" value="1"/>
</dbReference>
<name>A0A8S1J8C4_9CHLO</name>
<dbReference type="AlphaFoldDB" id="A0A8S1J8C4"/>
<feature type="compositionally biased region" description="Basic and acidic residues" evidence="6">
    <location>
        <begin position="94"/>
        <end position="108"/>
    </location>
</feature>
<dbReference type="PANTHER" id="PTHR14211:SF7">
    <property type="entry name" value="RIBOSOME BIOGENESIS PROTEIN NOP53"/>
    <property type="match status" value="1"/>
</dbReference>
<dbReference type="PIRSF" id="PIRSF017302">
    <property type="entry name" value="Gltscr2"/>
    <property type="match status" value="1"/>
</dbReference>
<feature type="region of interest" description="Disordered" evidence="6">
    <location>
        <begin position="80"/>
        <end position="126"/>
    </location>
</feature>
<evidence type="ECO:0000256" key="6">
    <source>
        <dbReference type="SAM" id="MobiDB-lite"/>
    </source>
</evidence>
<dbReference type="Proteomes" id="UP000708148">
    <property type="component" value="Unassembled WGS sequence"/>
</dbReference>
<feature type="region of interest" description="Disordered" evidence="6">
    <location>
        <begin position="236"/>
        <end position="304"/>
    </location>
</feature>
<evidence type="ECO:0000256" key="5">
    <source>
        <dbReference type="PIRNR" id="PIRNR017302"/>
    </source>
</evidence>
<evidence type="ECO:0000256" key="2">
    <source>
        <dbReference type="ARBA" id="ARBA00018339"/>
    </source>
</evidence>
<dbReference type="GO" id="GO:0000027">
    <property type="term" value="P:ribosomal large subunit assembly"/>
    <property type="evidence" value="ECO:0007669"/>
    <property type="project" value="UniProtKB-UniRule"/>
</dbReference>
<dbReference type="OrthoDB" id="515203at2759"/>
<keyword evidence="3 5" id="KW-0690">Ribosome biogenesis</keyword>
<evidence type="ECO:0000256" key="4">
    <source>
        <dbReference type="ARBA" id="ARBA00023242"/>
    </source>
</evidence>
<comment type="subcellular location">
    <subcellularLocation>
        <location evidence="5">Nucleus</location>
        <location evidence="5">Nucleolus</location>
    </subcellularLocation>
    <subcellularLocation>
        <location evidence="5">Nucleus</location>
        <location evidence="5">Nucleoplasm</location>
    </subcellularLocation>
</comment>
<feature type="region of interest" description="Disordered" evidence="6">
    <location>
        <begin position="333"/>
        <end position="353"/>
    </location>
</feature>
<dbReference type="EMBL" id="CAJHUC010002218">
    <property type="protein sequence ID" value="CAD7703428.1"/>
    <property type="molecule type" value="Genomic_DNA"/>
</dbReference>
<evidence type="ECO:0000256" key="1">
    <source>
        <dbReference type="ARBA" id="ARBA00008838"/>
    </source>
</evidence>
<comment type="caution">
    <text evidence="7">The sequence shown here is derived from an EMBL/GenBank/DDBJ whole genome shotgun (WGS) entry which is preliminary data.</text>
</comment>
<dbReference type="GO" id="GO:0008097">
    <property type="term" value="F:5S rRNA binding"/>
    <property type="evidence" value="ECO:0007669"/>
    <property type="project" value="TreeGrafter"/>
</dbReference>
<keyword evidence="4 5" id="KW-0539">Nucleus</keyword>
<keyword evidence="8" id="KW-1185">Reference proteome</keyword>
<sequence length="450" mass="50146">MVSKSSRKGKKAWRKNISAKAEVAAVEQRTSEAVQGVAQLHDGDLFVIDKGRDDETAEAVRRGVRRRGEVRQLRSVAVLEAVHSGSRKPWGPKKGQEEGKGSKRERGKGQGHVAAKGRKASSARGEELKDLWADEPCSTGQHGGAAQAHANSWLDTDGKAAMGAKYAMWRRQRRNSKVPAVEVDAPGCSYNPDEEQRKDAVAVAIADSYRGRLNSSLGGNKERQVLRLLPELKGKDDIDAILGNQSDPEDENEGVEEDEADVLPACKPTTDENRKSQAQRNKEKRMREAERENEAKRAVKRQRQQIDSLPTIVKEIEVEEAEKEIYMKRKQAMKSERALERPPRLGKHRFKPASLPVLGSDDVAGSLRRLKPTSLLAMHRYKSVLKRGLVPVCLKGKRKKAKRYVWYVAGERGRNAQKMQQELEAVKAVTKRMKRALGPAPEPSQVADGW</sequence>
<evidence type="ECO:0000256" key="3">
    <source>
        <dbReference type="ARBA" id="ARBA00022517"/>
    </source>
</evidence>
<comment type="function">
    <text evidence="5">May play a role in ribosome biogenesis.</text>
</comment>
<evidence type="ECO:0000313" key="8">
    <source>
        <dbReference type="Proteomes" id="UP000708148"/>
    </source>
</evidence>
<feature type="region of interest" description="Disordered" evidence="6">
    <location>
        <begin position="171"/>
        <end position="194"/>
    </location>
</feature>
<protein>
    <recommendedName>
        <fullName evidence="2 5">Ribosome biogenesis protein NOP53</fullName>
    </recommendedName>
</protein>
<dbReference type="GO" id="GO:0005654">
    <property type="term" value="C:nucleoplasm"/>
    <property type="evidence" value="ECO:0007669"/>
    <property type="project" value="UniProtKB-SubCell"/>
</dbReference>
<dbReference type="InterPro" id="IPR011687">
    <property type="entry name" value="Nop53/GLTSCR2"/>
</dbReference>
<gene>
    <name evidence="7" type="ORF">OSTQU699_LOCUS8785</name>
</gene>
<feature type="compositionally biased region" description="Acidic residues" evidence="6">
    <location>
        <begin position="247"/>
        <end position="261"/>
    </location>
</feature>
<dbReference type="GO" id="GO:0005730">
    <property type="term" value="C:nucleolus"/>
    <property type="evidence" value="ECO:0007669"/>
    <property type="project" value="UniProtKB-SubCell"/>
</dbReference>
<feature type="compositionally biased region" description="Basic and acidic residues" evidence="6">
    <location>
        <begin position="285"/>
        <end position="297"/>
    </location>
</feature>
<dbReference type="Pfam" id="PF07767">
    <property type="entry name" value="Nop53"/>
    <property type="match status" value="1"/>
</dbReference>
<comment type="similarity">
    <text evidence="1 5">Belongs to the NOP53 family.</text>
</comment>
<dbReference type="GO" id="GO:0006364">
    <property type="term" value="P:rRNA processing"/>
    <property type="evidence" value="ECO:0007669"/>
    <property type="project" value="TreeGrafter"/>
</dbReference>
<evidence type="ECO:0000313" key="7">
    <source>
        <dbReference type="EMBL" id="CAD7703428.1"/>
    </source>
</evidence>
<organism evidence="7 8">
    <name type="scientific">Ostreobium quekettii</name>
    <dbReference type="NCBI Taxonomy" id="121088"/>
    <lineage>
        <taxon>Eukaryota</taxon>
        <taxon>Viridiplantae</taxon>
        <taxon>Chlorophyta</taxon>
        <taxon>core chlorophytes</taxon>
        <taxon>Ulvophyceae</taxon>
        <taxon>TCBD clade</taxon>
        <taxon>Bryopsidales</taxon>
        <taxon>Ostreobineae</taxon>
        <taxon>Ostreobiaceae</taxon>
        <taxon>Ostreobium</taxon>
    </lineage>
</organism>
<reference evidence="7" key="1">
    <citation type="submission" date="2020-12" db="EMBL/GenBank/DDBJ databases">
        <authorList>
            <person name="Iha C."/>
        </authorList>
    </citation>
    <scope>NUCLEOTIDE SEQUENCE</scope>
</reference>
<feature type="compositionally biased region" description="Basic and acidic residues" evidence="6">
    <location>
        <begin position="333"/>
        <end position="343"/>
    </location>
</feature>
<proteinExistence type="inferred from homology"/>